<reference evidence="2" key="1">
    <citation type="submission" date="2020-07" db="EMBL/GenBank/DDBJ databases">
        <title>Clinical and genomic characterization of carbapenemase-producing Enterobacterales causing secondary infections during the COVID-19 crisis at a New York City hospital.</title>
        <authorList>
            <person name="Gomez-Simmonds A."/>
            <person name="Annavajhala M.K."/>
            <person name="Uhlemann A.-C."/>
        </authorList>
    </citation>
    <scope>NUCLEOTIDE SEQUENCE</scope>
    <source>
        <strain evidence="2">NK1590</strain>
        <strain evidence="1">NK1597</strain>
    </source>
</reference>
<organism evidence="2 3">
    <name type="scientific">Klebsiella pneumoniae</name>
    <dbReference type="NCBI Taxonomy" id="573"/>
    <lineage>
        <taxon>Bacteria</taxon>
        <taxon>Pseudomonadati</taxon>
        <taxon>Pseudomonadota</taxon>
        <taxon>Gammaproteobacteria</taxon>
        <taxon>Enterobacterales</taxon>
        <taxon>Enterobacteriaceae</taxon>
        <taxon>Klebsiella/Raoultella group</taxon>
        <taxon>Klebsiella</taxon>
        <taxon>Klebsiella pneumoniae complex</taxon>
    </lineage>
</organism>
<dbReference type="EMBL" id="JACXTI010000002">
    <property type="protein sequence ID" value="MBD3700636.1"/>
    <property type="molecule type" value="Genomic_DNA"/>
</dbReference>
<dbReference type="EMBL" id="JACXTD010000001">
    <property type="protein sequence ID" value="MBD3702240.1"/>
    <property type="molecule type" value="Genomic_DNA"/>
</dbReference>
<sequence>MPTMHAVEITNGQHAPVRGLTEIMYAAYQLHVWLKTVKIVRVYLVQLSTLTSDCTSATKVLRNSFTQREKAGKLAAPGDFYGGKAVFACNKLVESCAITT</sequence>
<dbReference type="Proteomes" id="UP000655796">
    <property type="component" value="Unassembled WGS sequence"/>
</dbReference>
<proteinExistence type="predicted"/>
<accession>A0A927DA37</accession>
<evidence type="ECO:0000313" key="3">
    <source>
        <dbReference type="Proteomes" id="UP000655796"/>
    </source>
</evidence>
<protein>
    <submittedName>
        <fullName evidence="2">Uncharacterized protein</fullName>
    </submittedName>
</protein>
<evidence type="ECO:0000313" key="2">
    <source>
        <dbReference type="EMBL" id="MBD3702240.1"/>
    </source>
</evidence>
<gene>
    <name evidence="2" type="ORF">IE986_14475</name>
    <name evidence="1" type="ORF">IE991_03320</name>
</gene>
<dbReference type="AlphaFoldDB" id="A0A927DA37"/>
<name>A0A927DA37_KLEPN</name>
<dbReference type="Proteomes" id="UP000631473">
    <property type="component" value="Unassembled WGS sequence"/>
</dbReference>
<evidence type="ECO:0000313" key="1">
    <source>
        <dbReference type="EMBL" id="MBD3700636.1"/>
    </source>
</evidence>
<comment type="caution">
    <text evidence="2">The sequence shown here is derived from an EMBL/GenBank/DDBJ whole genome shotgun (WGS) entry which is preliminary data.</text>
</comment>